<dbReference type="RefSeq" id="WP_345277180.1">
    <property type="nucleotide sequence ID" value="NZ_BAABJW010000004.1"/>
</dbReference>
<name>A0ABP9CN99_9FLAO</name>
<evidence type="ECO:0000313" key="2">
    <source>
        <dbReference type="Proteomes" id="UP001501433"/>
    </source>
</evidence>
<organism evidence="1 2">
    <name type="scientific">Litoribaculum gwangyangense</name>
    <dbReference type="NCBI Taxonomy" id="1130722"/>
    <lineage>
        <taxon>Bacteria</taxon>
        <taxon>Pseudomonadati</taxon>
        <taxon>Bacteroidota</taxon>
        <taxon>Flavobacteriia</taxon>
        <taxon>Flavobacteriales</taxon>
        <taxon>Flavobacteriaceae</taxon>
        <taxon>Litoribaculum</taxon>
    </lineage>
</organism>
<evidence type="ECO:0008006" key="3">
    <source>
        <dbReference type="Google" id="ProtNLM"/>
    </source>
</evidence>
<accession>A0ABP9CN99</accession>
<keyword evidence="2" id="KW-1185">Reference proteome</keyword>
<proteinExistence type="predicted"/>
<evidence type="ECO:0000313" key="1">
    <source>
        <dbReference type="EMBL" id="GAA4814921.1"/>
    </source>
</evidence>
<comment type="caution">
    <text evidence="1">The sequence shown here is derived from an EMBL/GenBank/DDBJ whole genome shotgun (WGS) entry which is preliminary data.</text>
</comment>
<dbReference type="EMBL" id="BAABJW010000004">
    <property type="protein sequence ID" value="GAA4814921.1"/>
    <property type="molecule type" value="Genomic_DNA"/>
</dbReference>
<reference evidence="2" key="1">
    <citation type="journal article" date="2019" name="Int. J. Syst. Evol. Microbiol.">
        <title>The Global Catalogue of Microorganisms (GCM) 10K type strain sequencing project: providing services to taxonomists for standard genome sequencing and annotation.</title>
        <authorList>
            <consortium name="The Broad Institute Genomics Platform"/>
            <consortium name="The Broad Institute Genome Sequencing Center for Infectious Disease"/>
            <person name="Wu L."/>
            <person name="Ma J."/>
        </authorList>
    </citation>
    <scope>NUCLEOTIDE SEQUENCE [LARGE SCALE GENOMIC DNA]</scope>
    <source>
        <strain evidence="2">JCM 18325</strain>
    </source>
</reference>
<protein>
    <recommendedName>
        <fullName evidence="3">Gylcosyl hydrolase 115 C-terminal domain-containing protein</fullName>
    </recommendedName>
</protein>
<gene>
    <name evidence="1" type="ORF">GCM10023330_23470</name>
</gene>
<dbReference type="Gene3D" id="2.60.120.1620">
    <property type="match status" value="1"/>
</dbReference>
<sequence length="418" mass="47228">MKTKFEFLILLNILMCSGYLKTLAQTVNANNPIINETIIFEETHGLIAVEAEYFYKQTKTDVRQWYRVSRNETPNVGRDDDNTHCIGASNNAYLEILPDTRVTHSDKLIRSENFSEQPGEIGVISYKVNIDTPGRYYVWVRAFSTGGEDNGIHVGLDGEWPESGQRMQWCDGKGHWTWASKQRTKEVHCGIPHAIFLDIENAGIHTIEFSMREDGFEFDKFILTQDIHYVPVEKGPKTIVVEGLLPPPFPECDTPKPQKSYFNKISSSLPENIFIHAQEFAVDGTNFYKNGKNWLAINPKEFKEASTSTVFNFNSGKYDIVFVGVGENDGNSTFKVFINDKEIGSYATPKTDKLFEEGKRFSALWPEITVKKGDKITVHANVGTDGHEWTRARWAGIIFAPVGKGNDIQDAPSTYTAN</sequence>
<dbReference type="Proteomes" id="UP001501433">
    <property type="component" value="Unassembled WGS sequence"/>
</dbReference>